<reference evidence="15 16" key="1">
    <citation type="journal article" date="2007" name="Nature">
        <title>Evolution of genes and genomes on the Drosophila phylogeny.</title>
        <authorList>
            <consortium name="Drosophila 12 Genomes Consortium"/>
            <person name="Clark A.G."/>
            <person name="Eisen M.B."/>
            <person name="Smith D.R."/>
            <person name="Bergman C.M."/>
            <person name="Oliver B."/>
            <person name="Markow T.A."/>
            <person name="Kaufman T.C."/>
            <person name="Kellis M."/>
            <person name="Gelbart W."/>
            <person name="Iyer V.N."/>
            <person name="Pollard D.A."/>
            <person name="Sackton T.B."/>
            <person name="Larracuente A.M."/>
            <person name="Singh N.D."/>
            <person name="Abad J.P."/>
            <person name="Abt D.N."/>
            <person name="Adryan B."/>
            <person name="Aguade M."/>
            <person name="Akashi H."/>
            <person name="Anderson W.W."/>
            <person name="Aquadro C.F."/>
            <person name="Ardell D.H."/>
            <person name="Arguello R."/>
            <person name="Artieri C.G."/>
            <person name="Barbash D.A."/>
            <person name="Barker D."/>
            <person name="Barsanti P."/>
            <person name="Batterham P."/>
            <person name="Batzoglou S."/>
            <person name="Begun D."/>
            <person name="Bhutkar A."/>
            <person name="Blanco E."/>
            <person name="Bosak S.A."/>
            <person name="Bradley R.K."/>
            <person name="Brand A.D."/>
            <person name="Brent M.R."/>
            <person name="Brooks A.N."/>
            <person name="Brown R.H."/>
            <person name="Butlin R.K."/>
            <person name="Caggese C."/>
            <person name="Calvi B.R."/>
            <person name="Bernardo de Carvalho A."/>
            <person name="Caspi A."/>
            <person name="Castrezana S."/>
            <person name="Celniker S.E."/>
            <person name="Chang J.L."/>
            <person name="Chapple C."/>
            <person name="Chatterji S."/>
            <person name="Chinwalla A."/>
            <person name="Civetta A."/>
            <person name="Clifton S.W."/>
            <person name="Comeron J.M."/>
            <person name="Costello J.C."/>
            <person name="Coyne J.A."/>
            <person name="Daub J."/>
            <person name="David R.G."/>
            <person name="Delcher A.L."/>
            <person name="Delehaunty K."/>
            <person name="Do C.B."/>
            <person name="Ebling H."/>
            <person name="Edwards K."/>
            <person name="Eickbush T."/>
            <person name="Evans J.D."/>
            <person name="Filipski A."/>
            <person name="Findeiss S."/>
            <person name="Freyhult E."/>
            <person name="Fulton L."/>
            <person name="Fulton R."/>
            <person name="Garcia A.C."/>
            <person name="Gardiner A."/>
            <person name="Garfield D.A."/>
            <person name="Garvin B.E."/>
            <person name="Gibson G."/>
            <person name="Gilbert D."/>
            <person name="Gnerre S."/>
            <person name="Godfrey J."/>
            <person name="Good R."/>
            <person name="Gotea V."/>
            <person name="Gravely B."/>
            <person name="Greenberg A.J."/>
            <person name="Griffiths-Jones S."/>
            <person name="Gross S."/>
            <person name="Guigo R."/>
            <person name="Gustafson E.A."/>
            <person name="Haerty W."/>
            <person name="Hahn M.W."/>
            <person name="Halligan D.L."/>
            <person name="Halpern A.L."/>
            <person name="Halter G.M."/>
            <person name="Han M.V."/>
            <person name="Heger A."/>
            <person name="Hillier L."/>
            <person name="Hinrichs A.S."/>
            <person name="Holmes I."/>
            <person name="Hoskins R.A."/>
            <person name="Hubisz M.J."/>
            <person name="Hultmark D."/>
            <person name="Huntley M.A."/>
            <person name="Jaffe D.B."/>
            <person name="Jagadeeshan S."/>
            <person name="Jeck W.R."/>
            <person name="Johnson J."/>
            <person name="Jones C.D."/>
            <person name="Jordan W.C."/>
            <person name="Karpen G.H."/>
            <person name="Kataoka E."/>
            <person name="Keightley P.D."/>
            <person name="Kheradpour P."/>
            <person name="Kirkness E.F."/>
            <person name="Koerich L.B."/>
            <person name="Kristiansen K."/>
            <person name="Kudrna D."/>
            <person name="Kulathinal R.J."/>
            <person name="Kumar S."/>
            <person name="Kwok R."/>
            <person name="Lander E."/>
            <person name="Langley C.H."/>
            <person name="Lapoint R."/>
            <person name="Lazzaro B.P."/>
            <person name="Lee S.J."/>
            <person name="Levesque L."/>
            <person name="Li R."/>
            <person name="Lin C.F."/>
            <person name="Lin M.F."/>
            <person name="Lindblad-Toh K."/>
            <person name="Llopart A."/>
            <person name="Long M."/>
            <person name="Low L."/>
            <person name="Lozovsky E."/>
            <person name="Lu J."/>
            <person name="Luo M."/>
            <person name="Machado C.A."/>
            <person name="Makalowski W."/>
            <person name="Marzo M."/>
            <person name="Matsuda M."/>
            <person name="Matzkin L."/>
            <person name="McAllister B."/>
            <person name="McBride C.S."/>
            <person name="McKernan B."/>
            <person name="McKernan K."/>
            <person name="Mendez-Lago M."/>
            <person name="Minx P."/>
            <person name="Mollenhauer M.U."/>
            <person name="Montooth K."/>
            <person name="Mount S.M."/>
            <person name="Mu X."/>
            <person name="Myers E."/>
            <person name="Negre B."/>
            <person name="Newfeld S."/>
            <person name="Nielsen R."/>
            <person name="Noor M.A."/>
            <person name="O'Grady P."/>
            <person name="Pachter L."/>
            <person name="Papaceit M."/>
            <person name="Parisi M.J."/>
            <person name="Parisi M."/>
            <person name="Parts L."/>
            <person name="Pedersen J.S."/>
            <person name="Pesole G."/>
            <person name="Phillippy A.M."/>
            <person name="Ponting C.P."/>
            <person name="Pop M."/>
            <person name="Porcelli D."/>
            <person name="Powell J.R."/>
            <person name="Prohaska S."/>
            <person name="Pruitt K."/>
            <person name="Puig M."/>
            <person name="Quesneville H."/>
            <person name="Ram K.R."/>
            <person name="Rand D."/>
            <person name="Rasmussen M.D."/>
            <person name="Reed L.K."/>
            <person name="Reenan R."/>
            <person name="Reily A."/>
            <person name="Remington K.A."/>
            <person name="Rieger T.T."/>
            <person name="Ritchie M.G."/>
            <person name="Robin C."/>
            <person name="Rogers Y.H."/>
            <person name="Rohde C."/>
            <person name="Rozas J."/>
            <person name="Rubenfield M.J."/>
            <person name="Ruiz A."/>
            <person name="Russo S."/>
            <person name="Salzberg S.L."/>
            <person name="Sanchez-Gracia A."/>
            <person name="Saranga D.J."/>
            <person name="Sato H."/>
            <person name="Schaeffer S.W."/>
            <person name="Schatz M.C."/>
            <person name="Schlenke T."/>
            <person name="Schwartz R."/>
            <person name="Segarra C."/>
            <person name="Singh R.S."/>
            <person name="Sirot L."/>
            <person name="Sirota M."/>
            <person name="Sisneros N.B."/>
            <person name="Smith C.D."/>
            <person name="Smith T.F."/>
            <person name="Spieth J."/>
            <person name="Stage D.E."/>
            <person name="Stark A."/>
            <person name="Stephan W."/>
            <person name="Strausberg R.L."/>
            <person name="Strempel S."/>
            <person name="Sturgill D."/>
            <person name="Sutton G."/>
            <person name="Sutton G.G."/>
            <person name="Tao W."/>
            <person name="Teichmann S."/>
            <person name="Tobari Y.N."/>
            <person name="Tomimura Y."/>
            <person name="Tsolas J.M."/>
            <person name="Valente V.L."/>
            <person name="Venter E."/>
            <person name="Venter J.C."/>
            <person name="Vicario S."/>
            <person name="Vieira F.G."/>
            <person name="Vilella A.J."/>
            <person name="Villasante A."/>
            <person name="Walenz B."/>
            <person name="Wang J."/>
            <person name="Wasserman M."/>
            <person name="Watts T."/>
            <person name="Wilson D."/>
            <person name="Wilson R.K."/>
            <person name="Wing R.A."/>
            <person name="Wolfner M.F."/>
            <person name="Wong A."/>
            <person name="Wong G.K."/>
            <person name="Wu C.I."/>
            <person name="Wu G."/>
            <person name="Yamamoto D."/>
            <person name="Yang H.P."/>
            <person name="Yang S.P."/>
            <person name="Yorke J.A."/>
            <person name="Yoshida K."/>
            <person name="Zdobnov E."/>
            <person name="Zhang P."/>
            <person name="Zhang Y."/>
            <person name="Zimin A.V."/>
            <person name="Baldwin J."/>
            <person name="Abdouelleil A."/>
            <person name="Abdulkadir J."/>
            <person name="Abebe A."/>
            <person name="Abera B."/>
            <person name="Abreu J."/>
            <person name="Acer S.C."/>
            <person name="Aftuck L."/>
            <person name="Alexander A."/>
            <person name="An P."/>
            <person name="Anderson E."/>
            <person name="Anderson S."/>
            <person name="Arachi H."/>
            <person name="Azer M."/>
            <person name="Bachantsang P."/>
            <person name="Barry A."/>
            <person name="Bayul T."/>
            <person name="Berlin A."/>
            <person name="Bessette D."/>
            <person name="Bloom T."/>
            <person name="Blye J."/>
            <person name="Boguslavskiy L."/>
            <person name="Bonnet C."/>
            <person name="Boukhgalter B."/>
            <person name="Bourzgui I."/>
            <person name="Brown A."/>
            <person name="Cahill P."/>
            <person name="Channer S."/>
            <person name="Cheshatsang Y."/>
            <person name="Chuda L."/>
            <person name="Citroen M."/>
            <person name="Collymore A."/>
            <person name="Cooke P."/>
            <person name="Costello M."/>
            <person name="D'Aco K."/>
            <person name="Daza R."/>
            <person name="De Haan G."/>
            <person name="DeGray S."/>
            <person name="DeMaso C."/>
            <person name="Dhargay N."/>
            <person name="Dooley K."/>
            <person name="Dooley E."/>
            <person name="Doricent M."/>
            <person name="Dorje P."/>
            <person name="Dorjee K."/>
            <person name="Dupes A."/>
            <person name="Elong R."/>
            <person name="Falk J."/>
            <person name="Farina A."/>
            <person name="Faro S."/>
            <person name="Ferguson D."/>
            <person name="Fisher S."/>
            <person name="Foley C.D."/>
            <person name="Franke A."/>
            <person name="Friedrich D."/>
            <person name="Gadbois L."/>
            <person name="Gearin G."/>
            <person name="Gearin C.R."/>
            <person name="Giannoukos G."/>
            <person name="Goode T."/>
            <person name="Graham J."/>
            <person name="Grandbois E."/>
            <person name="Grewal S."/>
            <person name="Gyaltsen K."/>
            <person name="Hafez N."/>
            <person name="Hagos B."/>
            <person name="Hall J."/>
            <person name="Henson C."/>
            <person name="Hollinger A."/>
            <person name="Honan T."/>
            <person name="Huard M.D."/>
            <person name="Hughes L."/>
            <person name="Hurhula B."/>
            <person name="Husby M.E."/>
            <person name="Kamat A."/>
            <person name="Kanga B."/>
            <person name="Kashin S."/>
            <person name="Khazanovich D."/>
            <person name="Kisner P."/>
            <person name="Lance K."/>
            <person name="Lara M."/>
            <person name="Lee W."/>
            <person name="Lennon N."/>
            <person name="Letendre F."/>
            <person name="LeVine R."/>
            <person name="Lipovsky A."/>
            <person name="Liu X."/>
            <person name="Liu J."/>
            <person name="Liu S."/>
            <person name="Lokyitsang T."/>
            <person name="Lokyitsang Y."/>
            <person name="Lubonja R."/>
            <person name="Lui A."/>
            <person name="MacDonald P."/>
            <person name="Magnisalis V."/>
            <person name="Maru K."/>
            <person name="Matthews C."/>
            <person name="McCusker W."/>
            <person name="McDonough S."/>
            <person name="Mehta T."/>
            <person name="Meldrim J."/>
            <person name="Meneus L."/>
            <person name="Mihai O."/>
            <person name="Mihalev A."/>
            <person name="Mihova T."/>
            <person name="Mittelman R."/>
            <person name="Mlenga V."/>
            <person name="Montmayeur A."/>
            <person name="Mulrain L."/>
            <person name="Navidi A."/>
            <person name="Naylor J."/>
            <person name="Negash T."/>
            <person name="Nguyen T."/>
            <person name="Nguyen N."/>
            <person name="Nicol R."/>
            <person name="Norbu C."/>
            <person name="Norbu N."/>
            <person name="Novod N."/>
            <person name="O'Neill B."/>
            <person name="Osman S."/>
            <person name="Markiewicz E."/>
            <person name="Oyono O.L."/>
            <person name="Patti C."/>
            <person name="Phunkhang P."/>
            <person name="Pierre F."/>
            <person name="Priest M."/>
            <person name="Raghuraman S."/>
            <person name="Rege F."/>
            <person name="Reyes R."/>
            <person name="Rise C."/>
            <person name="Rogov P."/>
            <person name="Ross K."/>
            <person name="Ryan E."/>
            <person name="Settipalli S."/>
            <person name="Shea T."/>
            <person name="Sherpa N."/>
            <person name="Shi L."/>
            <person name="Shih D."/>
            <person name="Sparrow T."/>
            <person name="Spaulding J."/>
            <person name="Stalker J."/>
            <person name="Stange-Thomann N."/>
            <person name="Stavropoulos S."/>
            <person name="Stone C."/>
            <person name="Strader C."/>
            <person name="Tesfaye S."/>
            <person name="Thomson T."/>
            <person name="Thoulutsang Y."/>
            <person name="Thoulutsang D."/>
            <person name="Topham K."/>
            <person name="Topping I."/>
            <person name="Tsamla T."/>
            <person name="Vassiliev H."/>
            <person name="Vo A."/>
            <person name="Wangchuk T."/>
            <person name="Wangdi T."/>
            <person name="Weiand M."/>
            <person name="Wilkinson J."/>
            <person name="Wilson A."/>
            <person name="Yadav S."/>
            <person name="Young G."/>
            <person name="Yu Q."/>
            <person name="Zembek L."/>
            <person name="Zhong D."/>
            <person name="Zimmer A."/>
            <person name="Zwirko Z."/>
            <person name="Jaffe D.B."/>
            <person name="Alvarez P."/>
            <person name="Brockman W."/>
            <person name="Butler J."/>
            <person name="Chin C."/>
            <person name="Gnerre S."/>
            <person name="Grabherr M."/>
            <person name="Kleber M."/>
            <person name="Mauceli E."/>
            <person name="MacCallum I."/>
        </authorList>
    </citation>
    <scope>NUCLEOTIDE SEQUENCE [LARGE SCALE GENOMIC DNA]</scope>
    <source>
        <strain evidence="16">Tucson 15081-1352.22</strain>
    </source>
</reference>
<evidence type="ECO:0000256" key="5">
    <source>
        <dbReference type="ARBA" id="ARBA00022719"/>
    </source>
</evidence>
<organism evidence="15 16">
    <name type="scientific">Drosophila mojavensis</name>
    <name type="common">Fruit fly</name>
    <dbReference type="NCBI Taxonomy" id="7230"/>
    <lineage>
        <taxon>Eukaryota</taxon>
        <taxon>Metazoa</taxon>
        <taxon>Ecdysozoa</taxon>
        <taxon>Arthropoda</taxon>
        <taxon>Hexapoda</taxon>
        <taxon>Insecta</taxon>
        <taxon>Pterygota</taxon>
        <taxon>Neoptera</taxon>
        <taxon>Endopterygota</taxon>
        <taxon>Diptera</taxon>
        <taxon>Brachycera</taxon>
        <taxon>Muscomorpha</taxon>
        <taxon>Ephydroidea</taxon>
        <taxon>Drosophilidae</taxon>
        <taxon>Drosophila</taxon>
    </lineage>
</organism>
<keyword evidence="8" id="KW-0560">Oxidoreductase</keyword>
<dbReference type="EC" id="1.17.4.4" evidence="3"/>
<dbReference type="EMBL" id="CH933808">
    <property type="protein sequence ID" value="KRG05309.1"/>
    <property type="molecule type" value="Genomic_DNA"/>
</dbReference>
<keyword evidence="9 12" id="KW-0472">Membrane</keyword>
<feature type="signal peptide" evidence="13">
    <location>
        <begin position="1"/>
        <end position="24"/>
    </location>
</feature>
<dbReference type="SMART" id="SM00756">
    <property type="entry name" value="VKc"/>
    <property type="match status" value="1"/>
</dbReference>
<dbReference type="OrthoDB" id="17010at2759"/>
<dbReference type="GO" id="GO:0042373">
    <property type="term" value="P:vitamin K metabolic process"/>
    <property type="evidence" value="ECO:0007669"/>
    <property type="project" value="InterPro"/>
</dbReference>
<evidence type="ECO:0000256" key="11">
    <source>
        <dbReference type="ARBA" id="ARBA00023284"/>
    </source>
</evidence>
<dbReference type="eggNOG" id="ENOG502S4E7">
    <property type="taxonomic scope" value="Eukaryota"/>
</dbReference>
<sequence length="230" mass="25609">MPTLRLSRRAWQLCAATVFPGLFAVRSCIHCPCLPEHVRQQIELHVAVIINCHAHQVPPACSVPVRSAHLNIYAICEDPAGPRCQLQGHVRLGRASELHSGLQVRVSVLKGSFWLVLTSSSSSFGRGFGLTRLVFDANSTHLHPSNGSIGIAFYTLLLASSFFERRWLCQLQLLFAVLTLVLCVYLGGLLLLVLNDCCVVCVLIYGIHMLLLTEVYGRYKRLYLIKRSVE</sequence>
<dbReference type="GO" id="GO:0048038">
    <property type="term" value="F:quinone binding"/>
    <property type="evidence" value="ECO:0007669"/>
    <property type="project" value="UniProtKB-KW"/>
</dbReference>
<evidence type="ECO:0000259" key="14">
    <source>
        <dbReference type="SMART" id="SM00756"/>
    </source>
</evidence>
<feature type="transmembrane region" description="Helical" evidence="12">
    <location>
        <begin position="199"/>
        <end position="217"/>
    </location>
</feature>
<protein>
    <recommendedName>
        <fullName evidence="3">vitamin-K-epoxide reductase (warfarin-sensitive)</fullName>
        <ecNumber evidence="3">1.17.4.4</ecNumber>
    </recommendedName>
</protein>
<dbReference type="InterPro" id="IPR038354">
    <property type="entry name" value="VKOR_sf"/>
</dbReference>
<evidence type="ECO:0000313" key="15">
    <source>
        <dbReference type="EMBL" id="KRG05309.1"/>
    </source>
</evidence>
<evidence type="ECO:0000313" key="16">
    <source>
        <dbReference type="Proteomes" id="UP000009192"/>
    </source>
</evidence>
<keyword evidence="6" id="KW-0256">Endoplasmic reticulum</keyword>
<dbReference type="InterPro" id="IPR012932">
    <property type="entry name" value="VKOR"/>
</dbReference>
<evidence type="ECO:0000256" key="13">
    <source>
        <dbReference type="SAM" id="SignalP"/>
    </source>
</evidence>
<dbReference type="AlphaFoldDB" id="A0A0Q9XAK7"/>
<feature type="transmembrane region" description="Helical" evidence="12">
    <location>
        <begin position="171"/>
        <end position="193"/>
    </location>
</feature>
<proteinExistence type="inferred from homology"/>
<dbReference type="PANTHER" id="PTHR14519:SF8">
    <property type="entry name" value="VITAMIN K EPOXIDE REDUCTASE COMPLEX SUBUNIT 1"/>
    <property type="match status" value="1"/>
</dbReference>
<keyword evidence="13" id="KW-0732">Signal</keyword>
<name>A0A0Q9XAK7_DROMO</name>
<evidence type="ECO:0000256" key="8">
    <source>
        <dbReference type="ARBA" id="ARBA00023002"/>
    </source>
</evidence>
<keyword evidence="16" id="KW-1185">Reference proteome</keyword>
<evidence type="ECO:0000256" key="3">
    <source>
        <dbReference type="ARBA" id="ARBA00012278"/>
    </source>
</evidence>
<evidence type="ECO:0000256" key="7">
    <source>
        <dbReference type="ARBA" id="ARBA00022989"/>
    </source>
</evidence>
<evidence type="ECO:0000256" key="6">
    <source>
        <dbReference type="ARBA" id="ARBA00022824"/>
    </source>
</evidence>
<evidence type="ECO:0000256" key="2">
    <source>
        <dbReference type="ARBA" id="ARBA00006214"/>
    </source>
</evidence>
<evidence type="ECO:0000256" key="9">
    <source>
        <dbReference type="ARBA" id="ARBA00023136"/>
    </source>
</evidence>
<dbReference type="InterPro" id="IPR042406">
    <property type="entry name" value="VKORC1/VKORC1L1"/>
</dbReference>
<keyword evidence="5" id="KW-0874">Quinone</keyword>
<keyword evidence="7 12" id="KW-1133">Transmembrane helix</keyword>
<comment type="similarity">
    <text evidence="2">Belongs to the VKOR family.</text>
</comment>
<dbReference type="Proteomes" id="UP000009192">
    <property type="component" value="Unassembled WGS sequence"/>
</dbReference>
<keyword evidence="4 12" id="KW-0812">Transmembrane</keyword>
<evidence type="ECO:0000256" key="1">
    <source>
        <dbReference type="ARBA" id="ARBA00004477"/>
    </source>
</evidence>
<dbReference type="Gene3D" id="1.20.1440.130">
    <property type="entry name" value="VKOR domain"/>
    <property type="match status" value="1"/>
</dbReference>
<feature type="chain" id="PRO_5006387732" description="vitamin-K-epoxide reductase (warfarin-sensitive)" evidence="13">
    <location>
        <begin position="25"/>
        <end position="230"/>
    </location>
</feature>
<dbReference type="GO" id="GO:0047057">
    <property type="term" value="F:vitamin-K-epoxide reductase (warfarin-sensitive) activity"/>
    <property type="evidence" value="ECO:0007669"/>
    <property type="project" value="UniProtKB-EC"/>
</dbReference>
<evidence type="ECO:0000256" key="12">
    <source>
        <dbReference type="SAM" id="Phobius"/>
    </source>
</evidence>
<feature type="domain" description="Vitamin K epoxide reductase" evidence="14">
    <location>
        <begin position="89"/>
        <end position="219"/>
    </location>
</feature>
<keyword evidence="10" id="KW-1015">Disulfide bond</keyword>
<evidence type="ECO:0000256" key="4">
    <source>
        <dbReference type="ARBA" id="ARBA00022692"/>
    </source>
</evidence>
<gene>
    <name evidence="15" type="primary">Dmoj\GI21152</name>
    <name evidence="15" type="ORF">Dmoj_GI21152</name>
</gene>
<dbReference type="PANTHER" id="PTHR14519">
    <property type="entry name" value="VITAMIN K EPOXIDE REDUCTASE COMPLEX, SUBUNIT 1"/>
    <property type="match status" value="1"/>
</dbReference>
<accession>A0A0Q9XAK7</accession>
<comment type="subcellular location">
    <subcellularLocation>
        <location evidence="1">Endoplasmic reticulum membrane</location>
        <topology evidence="1">Multi-pass membrane protein</topology>
    </subcellularLocation>
</comment>
<evidence type="ECO:0000256" key="10">
    <source>
        <dbReference type="ARBA" id="ARBA00023157"/>
    </source>
</evidence>
<keyword evidence="11" id="KW-0676">Redox-active center</keyword>
<dbReference type="GO" id="GO:0005789">
    <property type="term" value="C:endoplasmic reticulum membrane"/>
    <property type="evidence" value="ECO:0007669"/>
    <property type="project" value="UniProtKB-SubCell"/>
</dbReference>